<gene>
    <name evidence="1" type="ORF">SAMN05216193_10192</name>
</gene>
<name>A0A1G9YJF9_9PSED</name>
<proteinExistence type="predicted"/>
<sequence length="60" mass="6917">MKSPCIKVCEFDAGVCLGCGRTREEIRGWKKLDALGQQAVLAESDMRLLVFEAQRRRRYK</sequence>
<dbReference type="InterPro" id="IPR010710">
    <property type="entry name" value="DUF1289"/>
</dbReference>
<dbReference type="RefSeq" id="WP_174688571.1">
    <property type="nucleotide sequence ID" value="NZ_FNIJ01000001.1"/>
</dbReference>
<dbReference type="Proteomes" id="UP000242957">
    <property type="component" value="Unassembled WGS sequence"/>
</dbReference>
<dbReference type="Pfam" id="PF06945">
    <property type="entry name" value="DUF1289"/>
    <property type="match status" value="1"/>
</dbReference>
<dbReference type="AlphaFoldDB" id="A0A1G9YJF9"/>
<dbReference type="EMBL" id="FNIJ01000001">
    <property type="protein sequence ID" value="SDN09359.1"/>
    <property type="molecule type" value="Genomic_DNA"/>
</dbReference>
<evidence type="ECO:0000313" key="1">
    <source>
        <dbReference type="EMBL" id="SDN09359.1"/>
    </source>
</evidence>
<evidence type="ECO:0008006" key="3">
    <source>
        <dbReference type="Google" id="ProtNLM"/>
    </source>
</evidence>
<reference evidence="2" key="1">
    <citation type="submission" date="2016-10" db="EMBL/GenBank/DDBJ databases">
        <authorList>
            <person name="Varghese N."/>
            <person name="Submissions S."/>
        </authorList>
    </citation>
    <scope>NUCLEOTIDE SEQUENCE [LARGE SCALE GENOMIC DNA]</scope>
    <source>
        <strain evidence="2">JCM 21621</strain>
    </source>
</reference>
<evidence type="ECO:0000313" key="2">
    <source>
        <dbReference type="Proteomes" id="UP000242957"/>
    </source>
</evidence>
<organism evidence="1 2">
    <name type="scientific">Pseudomonas jinjuensis</name>
    <dbReference type="NCBI Taxonomy" id="198616"/>
    <lineage>
        <taxon>Bacteria</taxon>
        <taxon>Pseudomonadati</taxon>
        <taxon>Pseudomonadota</taxon>
        <taxon>Gammaproteobacteria</taxon>
        <taxon>Pseudomonadales</taxon>
        <taxon>Pseudomonadaceae</taxon>
        <taxon>Pseudomonas</taxon>
    </lineage>
</organism>
<protein>
    <recommendedName>
        <fullName evidence="3">DUF1289 domain-containing protein</fullName>
    </recommendedName>
</protein>
<accession>A0A1G9YJF9</accession>
<dbReference type="PANTHER" id="PTHR35175">
    <property type="entry name" value="DUF1289 DOMAIN-CONTAINING PROTEIN"/>
    <property type="match status" value="1"/>
</dbReference>
<dbReference type="PANTHER" id="PTHR35175:SF2">
    <property type="entry name" value="DUF1289 DOMAIN-CONTAINING PROTEIN"/>
    <property type="match status" value="1"/>
</dbReference>
<keyword evidence="2" id="KW-1185">Reference proteome</keyword>